<dbReference type="EMBL" id="MN739246">
    <property type="protein sequence ID" value="QHS95262.1"/>
    <property type="molecule type" value="Genomic_DNA"/>
</dbReference>
<proteinExistence type="predicted"/>
<sequence length="351" mass="41640">MFFNSHHLYKHESIYLNDLHGYVLPHAGTEFSGNIISHTLRFKPTKHFNKVYIIYLPSHDKPNASYKNNKYYHEYLVPWKSFDFIFSHKNVEYIPINILENPPNINYDKNSIYIVSADFSHFLTFDKAIKLENKAAKSMIFRNFDNNHYNKIVDHKLSFKYLYDVIPNNFFLQWIGRTRSPGHKGVGYLSFLVRENKFKDPSGIFVTVYDKDMNAKECLGEWFDKHKKWSSNIEHNLINKVIRLGKQGRLTGGHKLNIPLTNYTVTYLYKKKTKNFIRGWHGILKNSFYLPDVFLENTHSNGDWINEDDKEWKKGKFSLTETFNKLNDKSGINDKSKNYTLFESKVFHYKI</sequence>
<dbReference type="AlphaFoldDB" id="A0A6C0BTD2"/>
<evidence type="ECO:0000313" key="1">
    <source>
        <dbReference type="EMBL" id="QHS95262.1"/>
    </source>
</evidence>
<accession>A0A6C0BTD2</accession>
<protein>
    <submittedName>
        <fullName evidence="1">Uncharacterized protein</fullName>
    </submittedName>
</protein>
<organism evidence="1">
    <name type="scientific">viral metagenome</name>
    <dbReference type="NCBI Taxonomy" id="1070528"/>
    <lineage>
        <taxon>unclassified sequences</taxon>
        <taxon>metagenomes</taxon>
        <taxon>organismal metagenomes</taxon>
    </lineage>
</organism>
<reference evidence="1" key="1">
    <citation type="journal article" date="2020" name="Nature">
        <title>Giant virus diversity and host interactions through global metagenomics.</title>
        <authorList>
            <person name="Schulz F."/>
            <person name="Roux S."/>
            <person name="Paez-Espino D."/>
            <person name="Jungbluth S."/>
            <person name="Walsh D.A."/>
            <person name="Denef V.J."/>
            <person name="McMahon K.D."/>
            <person name="Konstantinidis K.T."/>
            <person name="Eloe-Fadrosh E.A."/>
            <person name="Kyrpides N.C."/>
            <person name="Woyke T."/>
        </authorList>
    </citation>
    <scope>NUCLEOTIDE SEQUENCE</scope>
    <source>
        <strain evidence="1">GVMAG-M-3300018428-35</strain>
    </source>
</reference>
<name>A0A6C0BTD2_9ZZZZ</name>